<dbReference type="PANTHER" id="PTHR32322:SF2">
    <property type="entry name" value="EAMA DOMAIN-CONTAINING PROTEIN"/>
    <property type="match status" value="1"/>
</dbReference>
<dbReference type="EMBL" id="CP059833">
    <property type="protein sequence ID" value="QMV85033.1"/>
    <property type="molecule type" value="Genomic_DNA"/>
</dbReference>
<feature type="transmembrane region" description="Helical" evidence="6">
    <location>
        <begin position="58"/>
        <end position="81"/>
    </location>
</feature>
<reference evidence="8 9" key="1">
    <citation type="submission" date="2020-07" db="EMBL/GenBank/DDBJ databases">
        <title>non toxigenic Corynebacterium sp. nov from a clinical source.</title>
        <authorList>
            <person name="Bernier A.-M."/>
            <person name="Bernard K."/>
        </authorList>
    </citation>
    <scope>NUCLEOTIDE SEQUENCE [LARGE SCALE GENOMIC DNA]</scope>
    <source>
        <strain evidence="9">NML 93-0612</strain>
    </source>
</reference>
<feature type="transmembrane region" description="Helical" evidence="6">
    <location>
        <begin position="7"/>
        <end position="28"/>
    </location>
</feature>
<dbReference type="InterPro" id="IPR050638">
    <property type="entry name" value="AA-Vitamin_Transporters"/>
</dbReference>
<comment type="similarity">
    <text evidence="2">Belongs to the EamA transporter family.</text>
</comment>
<feature type="domain" description="EamA" evidence="7">
    <location>
        <begin position="137"/>
        <end position="269"/>
    </location>
</feature>
<evidence type="ECO:0000259" key="7">
    <source>
        <dbReference type="Pfam" id="PF00892"/>
    </source>
</evidence>
<dbReference type="AlphaFoldDB" id="A0A7G5FEJ2"/>
<evidence type="ECO:0000256" key="6">
    <source>
        <dbReference type="SAM" id="Phobius"/>
    </source>
</evidence>
<dbReference type="RefSeq" id="WP_182385840.1">
    <property type="nucleotide sequence ID" value="NZ_CP059833.1"/>
</dbReference>
<feature type="transmembrane region" description="Helical" evidence="6">
    <location>
        <begin position="228"/>
        <end position="248"/>
    </location>
</feature>
<evidence type="ECO:0000256" key="3">
    <source>
        <dbReference type="ARBA" id="ARBA00022692"/>
    </source>
</evidence>
<accession>A0A7G5FEJ2</accession>
<dbReference type="SUPFAM" id="SSF103481">
    <property type="entry name" value="Multidrug resistance efflux transporter EmrE"/>
    <property type="match status" value="2"/>
</dbReference>
<keyword evidence="5 6" id="KW-0472">Membrane</keyword>
<evidence type="ECO:0000256" key="2">
    <source>
        <dbReference type="ARBA" id="ARBA00007362"/>
    </source>
</evidence>
<dbReference type="InterPro" id="IPR000620">
    <property type="entry name" value="EamA_dom"/>
</dbReference>
<dbReference type="PANTHER" id="PTHR32322">
    <property type="entry name" value="INNER MEMBRANE TRANSPORTER"/>
    <property type="match status" value="1"/>
</dbReference>
<feature type="transmembrane region" description="Helical" evidence="6">
    <location>
        <begin position="254"/>
        <end position="271"/>
    </location>
</feature>
<evidence type="ECO:0000313" key="9">
    <source>
        <dbReference type="Proteomes" id="UP000515570"/>
    </source>
</evidence>
<keyword evidence="9" id="KW-1185">Reference proteome</keyword>
<sequence>MRTVPIILTLVSGVSLYCGAAVAVSLFAQANPLFVAWLRVTTAAVLLLIAVRPSWASFSGAAGGAAALYGLATIGMNMSFYGAIAELPLGTAVAIEFFGPVVVAALGTRGWRDWGALLLAGSGVILLSGVQWSGSARGVAFALLSALLWALYIVLGHRVSLDKPVQGLTVGFVYGSLLTLPVALMMAPHQVAAGWPQFIGLAFVLGILSALIPYTLDMRSLALAGSSYFALLTALLPLVATVVGFVVLRQQLSAVEMIGIVMIVVAVFVRTRSSASVPQRESR</sequence>
<proteinExistence type="inferred from homology"/>
<feature type="transmembrane region" description="Helical" evidence="6">
    <location>
        <begin position="34"/>
        <end position="51"/>
    </location>
</feature>
<evidence type="ECO:0000313" key="8">
    <source>
        <dbReference type="EMBL" id="QMV85033.1"/>
    </source>
</evidence>
<protein>
    <submittedName>
        <fullName evidence="8">EamA family transporter</fullName>
    </submittedName>
</protein>
<keyword evidence="4 6" id="KW-1133">Transmembrane helix</keyword>
<dbReference type="Proteomes" id="UP000515570">
    <property type="component" value="Chromosome"/>
</dbReference>
<evidence type="ECO:0000256" key="5">
    <source>
        <dbReference type="ARBA" id="ARBA00023136"/>
    </source>
</evidence>
<feature type="transmembrane region" description="Helical" evidence="6">
    <location>
        <begin position="114"/>
        <end position="132"/>
    </location>
</feature>
<feature type="transmembrane region" description="Helical" evidence="6">
    <location>
        <begin position="138"/>
        <end position="155"/>
    </location>
</feature>
<feature type="transmembrane region" description="Helical" evidence="6">
    <location>
        <begin position="198"/>
        <end position="216"/>
    </location>
</feature>
<name>A0A7G5FEJ2_9CORY</name>
<evidence type="ECO:0000256" key="4">
    <source>
        <dbReference type="ARBA" id="ARBA00022989"/>
    </source>
</evidence>
<evidence type="ECO:0000256" key="1">
    <source>
        <dbReference type="ARBA" id="ARBA00004141"/>
    </source>
</evidence>
<dbReference type="InterPro" id="IPR037185">
    <property type="entry name" value="EmrE-like"/>
</dbReference>
<gene>
    <name evidence="8" type="ORF">HW450_11975</name>
</gene>
<dbReference type="Pfam" id="PF00892">
    <property type="entry name" value="EamA"/>
    <property type="match status" value="1"/>
</dbReference>
<feature type="transmembrane region" description="Helical" evidence="6">
    <location>
        <begin position="87"/>
        <end position="107"/>
    </location>
</feature>
<dbReference type="GO" id="GO:0016020">
    <property type="term" value="C:membrane"/>
    <property type="evidence" value="ECO:0007669"/>
    <property type="project" value="UniProtKB-SubCell"/>
</dbReference>
<keyword evidence="3 6" id="KW-0812">Transmembrane</keyword>
<organism evidence="8 9">
    <name type="scientific">Corynebacterium hindlerae</name>
    <dbReference type="NCBI Taxonomy" id="699041"/>
    <lineage>
        <taxon>Bacteria</taxon>
        <taxon>Bacillati</taxon>
        <taxon>Actinomycetota</taxon>
        <taxon>Actinomycetes</taxon>
        <taxon>Mycobacteriales</taxon>
        <taxon>Corynebacteriaceae</taxon>
        <taxon>Corynebacterium</taxon>
    </lineage>
</organism>
<comment type="subcellular location">
    <subcellularLocation>
        <location evidence="1">Membrane</location>
        <topology evidence="1">Multi-pass membrane protein</topology>
    </subcellularLocation>
</comment>
<feature type="transmembrane region" description="Helical" evidence="6">
    <location>
        <begin position="167"/>
        <end position="186"/>
    </location>
</feature>